<reference evidence="1" key="2">
    <citation type="journal article" date="2015" name="Data Brief">
        <title>Shoot transcriptome of the giant reed, Arundo donax.</title>
        <authorList>
            <person name="Barrero R.A."/>
            <person name="Guerrero F.D."/>
            <person name="Moolhuijzen P."/>
            <person name="Goolsby J.A."/>
            <person name="Tidwell J."/>
            <person name="Bellgard S.E."/>
            <person name="Bellgard M.I."/>
        </authorList>
    </citation>
    <scope>NUCLEOTIDE SEQUENCE</scope>
    <source>
        <tissue evidence="1">Shoot tissue taken approximately 20 cm above the soil surface</tissue>
    </source>
</reference>
<accession>A0A0A9EEH7</accession>
<dbReference type="EMBL" id="GBRH01200477">
    <property type="protein sequence ID" value="JAD97418.1"/>
    <property type="molecule type" value="Transcribed_RNA"/>
</dbReference>
<sequence length="17" mass="1884">MKLSNRSVKIPRTAGLI</sequence>
<evidence type="ECO:0000313" key="1">
    <source>
        <dbReference type="EMBL" id="JAD97418.1"/>
    </source>
</evidence>
<protein>
    <submittedName>
        <fullName evidence="1">Uncharacterized protein</fullName>
    </submittedName>
</protein>
<reference evidence="1" key="1">
    <citation type="submission" date="2014-09" db="EMBL/GenBank/DDBJ databases">
        <authorList>
            <person name="Magalhaes I.L.F."/>
            <person name="Oliveira U."/>
            <person name="Santos F.R."/>
            <person name="Vidigal T.H.D.A."/>
            <person name="Brescovit A.D."/>
            <person name="Santos A.J."/>
        </authorList>
    </citation>
    <scope>NUCLEOTIDE SEQUENCE</scope>
    <source>
        <tissue evidence="1">Shoot tissue taken approximately 20 cm above the soil surface</tissue>
    </source>
</reference>
<dbReference type="AlphaFoldDB" id="A0A0A9EEH7"/>
<proteinExistence type="predicted"/>
<organism evidence="1">
    <name type="scientific">Arundo donax</name>
    <name type="common">Giant reed</name>
    <name type="synonym">Donax arundinaceus</name>
    <dbReference type="NCBI Taxonomy" id="35708"/>
    <lineage>
        <taxon>Eukaryota</taxon>
        <taxon>Viridiplantae</taxon>
        <taxon>Streptophyta</taxon>
        <taxon>Embryophyta</taxon>
        <taxon>Tracheophyta</taxon>
        <taxon>Spermatophyta</taxon>
        <taxon>Magnoliopsida</taxon>
        <taxon>Liliopsida</taxon>
        <taxon>Poales</taxon>
        <taxon>Poaceae</taxon>
        <taxon>PACMAD clade</taxon>
        <taxon>Arundinoideae</taxon>
        <taxon>Arundineae</taxon>
        <taxon>Arundo</taxon>
    </lineage>
</organism>
<name>A0A0A9EEH7_ARUDO</name>